<evidence type="ECO:0000256" key="2">
    <source>
        <dbReference type="ARBA" id="ARBA00022737"/>
    </source>
</evidence>
<gene>
    <name evidence="5" type="ORF">L1049_026696</name>
</gene>
<evidence type="ECO:0000313" key="5">
    <source>
        <dbReference type="EMBL" id="KAK9271107.1"/>
    </source>
</evidence>
<dbReference type="PROSITE" id="PS51375">
    <property type="entry name" value="PPR"/>
    <property type="match status" value="3"/>
</dbReference>
<reference evidence="5 6" key="1">
    <citation type="journal article" date="2024" name="Plant J.">
        <title>Genome sequences and population genomics reveal climatic adaptation and genomic divergence between two closely related sweetgum species.</title>
        <authorList>
            <person name="Xu W.Q."/>
            <person name="Ren C.Q."/>
            <person name="Zhang X.Y."/>
            <person name="Comes H.P."/>
            <person name="Liu X.H."/>
            <person name="Li Y.G."/>
            <person name="Kettle C.J."/>
            <person name="Jalonen R."/>
            <person name="Gaisberger H."/>
            <person name="Ma Y.Z."/>
            <person name="Qiu Y.X."/>
        </authorList>
    </citation>
    <scope>NUCLEOTIDE SEQUENCE [LARGE SCALE GENOMIC DNA]</scope>
    <source>
        <strain evidence="5">Hangzhou</strain>
    </source>
</reference>
<evidence type="ECO:0000259" key="4">
    <source>
        <dbReference type="Pfam" id="PF14432"/>
    </source>
</evidence>
<evidence type="ECO:0000256" key="1">
    <source>
        <dbReference type="ARBA" id="ARBA00006643"/>
    </source>
</evidence>
<dbReference type="InterPro" id="IPR046848">
    <property type="entry name" value="E_motif"/>
</dbReference>
<keyword evidence="2" id="KW-0677">Repeat</keyword>
<comment type="similarity">
    <text evidence="1">Belongs to the PPR family. PCMP-H subfamily.</text>
</comment>
<dbReference type="GO" id="GO:0003723">
    <property type="term" value="F:RNA binding"/>
    <property type="evidence" value="ECO:0007669"/>
    <property type="project" value="InterPro"/>
</dbReference>
<protein>
    <recommendedName>
        <fullName evidence="4">DYW domain-containing protein</fullName>
    </recommendedName>
</protein>
<dbReference type="Pfam" id="PF01535">
    <property type="entry name" value="PPR"/>
    <property type="match status" value="5"/>
</dbReference>
<accession>A0AAP0R5Q2</accession>
<name>A0AAP0R5Q2_LIQFO</name>
<dbReference type="GO" id="GO:0008270">
    <property type="term" value="F:zinc ion binding"/>
    <property type="evidence" value="ECO:0007669"/>
    <property type="project" value="InterPro"/>
</dbReference>
<dbReference type="InterPro" id="IPR046960">
    <property type="entry name" value="PPR_At4g14850-like_plant"/>
</dbReference>
<dbReference type="InterPro" id="IPR032867">
    <property type="entry name" value="DYW_dom"/>
</dbReference>
<evidence type="ECO:0000256" key="3">
    <source>
        <dbReference type="PROSITE-ProRule" id="PRU00708"/>
    </source>
</evidence>
<dbReference type="Gene3D" id="1.25.40.10">
    <property type="entry name" value="Tetratricopeptide repeat domain"/>
    <property type="match status" value="3"/>
</dbReference>
<dbReference type="AlphaFoldDB" id="A0AAP0R5Q2"/>
<sequence length="614" mass="68535">MLVHFRPTEFAFASVLSSCGNDRGRQIHALALKICYDTYVYVANALITMYCSSCSYGGVKGGGEDEAWRVFKTMEIRNMISWNSMIAGFQLRGLGVRALNLFTEMHRSGMGFDRASLLSIFSSLCGSNDDLVNLGLKCCFHLHCLTVKIGFISQIEVATALVKTYSNLGGDIGDCYRLFLETSGCWDVVSWTGIITAFSERNPEEALLLFCWLRREELAPDKYTFSIVIKACAGLATERHALAVHLQVIKAGFEYDMVLANALIHAYARCGSIALSKQVFDEMGFRDTVSWNSMLKAYALHGQAKESLHLFSQMNAHPDAATFVALLSACSHAGMVKEGIKIFDTMVENYGIFPQLDHFACMVDLLGRAGRILEAEELISKMPMEPDSVVWSALLGACRKHGETHLAKLAAAKLQELEPENSLGYVQMSNIYCSGGSFGEAGLIRKEMRGCRVRKEPGLSWIEIGNWVHEFASGGQCHPQREAVYAKLEGMVRQLKEIGYVPETSSALHDIEEEHKEEQLYHHSEKLAFVFAIMNAGSLHSGGGVIRIMKNIRICVDCHNFMKLASDLVQKEIVVRDSNRFHHFKNREQRFNQFRGWALGVSPSMVVFQISMDD</sequence>
<dbReference type="Pfam" id="PF13041">
    <property type="entry name" value="PPR_2"/>
    <property type="match status" value="1"/>
</dbReference>
<feature type="repeat" description="PPR" evidence="3">
    <location>
        <begin position="78"/>
        <end position="112"/>
    </location>
</feature>
<dbReference type="Proteomes" id="UP001415857">
    <property type="component" value="Unassembled WGS sequence"/>
</dbReference>
<feature type="repeat" description="PPR" evidence="3">
    <location>
        <begin position="287"/>
        <end position="317"/>
    </location>
</feature>
<dbReference type="EMBL" id="JBBPBK010000014">
    <property type="protein sequence ID" value="KAK9271107.1"/>
    <property type="molecule type" value="Genomic_DNA"/>
</dbReference>
<dbReference type="PANTHER" id="PTHR47926">
    <property type="entry name" value="PENTATRICOPEPTIDE REPEAT-CONTAINING PROTEIN"/>
    <property type="match status" value="1"/>
</dbReference>
<dbReference type="InterPro" id="IPR011990">
    <property type="entry name" value="TPR-like_helical_dom_sf"/>
</dbReference>
<feature type="repeat" description="PPR" evidence="3">
    <location>
        <begin position="319"/>
        <end position="354"/>
    </location>
</feature>
<organism evidence="5 6">
    <name type="scientific">Liquidambar formosana</name>
    <name type="common">Formosan gum</name>
    <dbReference type="NCBI Taxonomy" id="63359"/>
    <lineage>
        <taxon>Eukaryota</taxon>
        <taxon>Viridiplantae</taxon>
        <taxon>Streptophyta</taxon>
        <taxon>Embryophyta</taxon>
        <taxon>Tracheophyta</taxon>
        <taxon>Spermatophyta</taxon>
        <taxon>Magnoliopsida</taxon>
        <taxon>eudicotyledons</taxon>
        <taxon>Gunneridae</taxon>
        <taxon>Pentapetalae</taxon>
        <taxon>Saxifragales</taxon>
        <taxon>Altingiaceae</taxon>
        <taxon>Liquidambar</taxon>
    </lineage>
</organism>
<proteinExistence type="inferred from homology"/>
<dbReference type="GO" id="GO:0009451">
    <property type="term" value="P:RNA modification"/>
    <property type="evidence" value="ECO:0007669"/>
    <property type="project" value="InterPro"/>
</dbReference>
<comment type="caution">
    <text evidence="5">The sequence shown here is derived from an EMBL/GenBank/DDBJ whole genome shotgun (WGS) entry which is preliminary data.</text>
</comment>
<dbReference type="Pfam" id="PF14432">
    <property type="entry name" value="DYW_deaminase"/>
    <property type="match status" value="1"/>
</dbReference>
<dbReference type="FunFam" id="1.25.40.10:FF:000366">
    <property type="entry name" value="Pentatricopeptide (PPR) repeat-containing protein"/>
    <property type="match status" value="1"/>
</dbReference>
<evidence type="ECO:0000313" key="6">
    <source>
        <dbReference type="Proteomes" id="UP001415857"/>
    </source>
</evidence>
<feature type="domain" description="DYW" evidence="4">
    <location>
        <begin position="499"/>
        <end position="587"/>
    </location>
</feature>
<dbReference type="PANTHER" id="PTHR47926:SF382">
    <property type="entry name" value="PENTACOTRIPEPTIDE-REPEAT REGION OF PRORP DOMAIN-CONTAINING PROTEIN"/>
    <property type="match status" value="1"/>
</dbReference>
<dbReference type="NCBIfam" id="TIGR00756">
    <property type="entry name" value="PPR"/>
    <property type="match status" value="1"/>
</dbReference>
<dbReference type="Pfam" id="PF20431">
    <property type="entry name" value="E_motif"/>
    <property type="match status" value="1"/>
</dbReference>
<keyword evidence="6" id="KW-1185">Reference proteome</keyword>
<dbReference type="FunFam" id="1.25.40.10:FF:000344">
    <property type="entry name" value="Pentatricopeptide repeat-containing protein"/>
    <property type="match status" value="1"/>
</dbReference>
<dbReference type="InterPro" id="IPR002885">
    <property type="entry name" value="PPR_rpt"/>
</dbReference>